<protein>
    <recommendedName>
        <fullName evidence="13">DNA polymerase III PolC-type</fullName>
        <shortName evidence="13">PolIII</shortName>
        <ecNumber evidence="13">2.7.7.7</ecNumber>
    </recommendedName>
</protein>
<keyword evidence="8 13" id="KW-0378">Hydrolase</keyword>
<dbReference type="SMART" id="SM00481">
    <property type="entry name" value="POLIIIAc"/>
    <property type="match status" value="1"/>
</dbReference>
<evidence type="ECO:0000256" key="9">
    <source>
        <dbReference type="ARBA" id="ARBA00022839"/>
    </source>
</evidence>
<keyword evidence="9 13" id="KW-0269">Exonuclease</keyword>
<dbReference type="Pfam" id="PF07733">
    <property type="entry name" value="DNA_pol3_alpha"/>
    <property type="match status" value="1"/>
</dbReference>
<evidence type="ECO:0000256" key="7">
    <source>
        <dbReference type="ARBA" id="ARBA00022722"/>
    </source>
</evidence>
<dbReference type="Gene3D" id="1.20.5.140">
    <property type="match status" value="1"/>
</dbReference>
<evidence type="ECO:0000256" key="2">
    <source>
        <dbReference type="ARBA" id="ARBA00004496"/>
    </source>
</evidence>
<keyword evidence="10 13" id="KW-0239">DNA-directed DNA polymerase</keyword>
<dbReference type="Pfam" id="PF02811">
    <property type="entry name" value="PHP"/>
    <property type="match status" value="1"/>
</dbReference>
<evidence type="ECO:0000313" key="17">
    <source>
        <dbReference type="Proteomes" id="UP000199230"/>
    </source>
</evidence>
<dbReference type="CDD" id="cd07435">
    <property type="entry name" value="PHP_PolIIIA_POLC"/>
    <property type="match status" value="1"/>
</dbReference>
<accession>A0A1H3NPA1</accession>
<dbReference type="InterPro" id="IPR012337">
    <property type="entry name" value="RNaseH-like_sf"/>
</dbReference>
<comment type="subcellular location">
    <subcellularLocation>
        <location evidence="2 13">Cytoplasm</location>
    </subcellularLocation>
</comment>
<keyword evidence="4 13" id="KW-0808">Transferase</keyword>
<comment type="function">
    <text evidence="11">DNA polymerase III is a complex, multichain enzyme responsible for most of the replicative synthesis in bacteria. This DNA polymerase also exhibits 3' to 5' exonuclease activity. The alpha chain is the DNA polymerase.</text>
</comment>
<dbReference type="CDD" id="cd04484">
    <property type="entry name" value="polC_OBF"/>
    <property type="match status" value="1"/>
</dbReference>
<evidence type="ECO:0000256" key="3">
    <source>
        <dbReference type="ARBA" id="ARBA00022490"/>
    </source>
</evidence>
<dbReference type="InterPro" id="IPR036397">
    <property type="entry name" value="RNaseH_sf"/>
</dbReference>
<dbReference type="FunFam" id="3.30.420.10:FF:000045">
    <property type="entry name" value="3'-5' exonuclease DinG"/>
    <property type="match status" value="1"/>
</dbReference>
<evidence type="ECO:0000256" key="4">
    <source>
        <dbReference type="ARBA" id="ARBA00022679"/>
    </source>
</evidence>
<evidence type="ECO:0000313" key="16">
    <source>
        <dbReference type="EMBL" id="SDY90731.1"/>
    </source>
</evidence>
<dbReference type="InterPro" id="IPR040982">
    <property type="entry name" value="DNA_pol3_finger"/>
</dbReference>
<dbReference type="Gene3D" id="3.30.420.10">
    <property type="entry name" value="Ribonuclease H-like superfamily/Ribonuclease H"/>
    <property type="match status" value="1"/>
</dbReference>
<dbReference type="InterPro" id="IPR004013">
    <property type="entry name" value="PHP_dom"/>
</dbReference>
<keyword evidence="17" id="KW-1185">Reference proteome</keyword>
<dbReference type="GO" id="GO:0003887">
    <property type="term" value="F:DNA-directed DNA polymerase activity"/>
    <property type="evidence" value="ECO:0007669"/>
    <property type="project" value="UniProtKB-UniRule"/>
</dbReference>
<dbReference type="Pfam" id="PF00929">
    <property type="entry name" value="RNase_T"/>
    <property type="match status" value="1"/>
</dbReference>
<dbReference type="GO" id="GO:0003677">
    <property type="term" value="F:DNA binding"/>
    <property type="evidence" value="ECO:0007669"/>
    <property type="project" value="UniProtKB-UniRule"/>
</dbReference>
<evidence type="ECO:0000256" key="13">
    <source>
        <dbReference type="HAMAP-Rule" id="MF_00356"/>
    </source>
</evidence>
<dbReference type="GO" id="GO:0006261">
    <property type="term" value="P:DNA-templated DNA replication"/>
    <property type="evidence" value="ECO:0007669"/>
    <property type="project" value="UniProtKB-UniRule"/>
</dbReference>
<dbReference type="PANTHER" id="PTHR32294">
    <property type="entry name" value="DNA POLYMERASE III SUBUNIT ALPHA"/>
    <property type="match status" value="1"/>
</dbReference>
<dbReference type="InterPro" id="IPR004805">
    <property type="entry name" value="DnaE2/DnaE/PolC"/>
</dbReference>
<proteinExistence type="inferred from homology"/>
<comment type="catalytic activity">
    <reaction evidence="12 13">
        <text>DNA(n) + a 2'-deoxyribonucleoside 5'-triphosphate = DNA(n+1) + diphosphate</text>
        <dbReference type="Rhea" id="RHEA:22508"/>
        <dbReference type="Rhea" id="RHEA-COMP:17339"/>
        <dbReference type="Rhea" id="RHEA-COMP:17340"/>
        <dbReference type="ChEBI" id="CHEBI:33019"/>
        <dbReference type="ChEBI" id="CHEBI:61560"/>
        <dbReference type="ChEBI" id="CHEBI:173112"/>
        <dbReference type="EC" id="2.7.7.7"/>
    </reaction>
</comment>
<dbReference type="NCBIfam" id="TIGR01405">
    <property type="entry name" value="polC_Gram_pos"/>
    <property type="match status" value="1"/>
</dbReference>
<dbReference type="InterPro" id="IPR011708">
    <property type="entry name" value="DNA_pol3_alpha_NTPase_dom"/>
</dbReference>
<dbReference type="EC" id="2.7.7.7" evidence="13"/>
<dbReference type="SMART" id="SM00479">
    <property type="entry name" value="EXOIII"/>
    <property type="match status" value="1"/>
</dbReference>
<evidence type="ECO:0000256" key="1">
    <source>
        <dbReference type="ARBA" id="ARBA00003452"/>
    </source>
</evidence>
<dbReference type="Gene3D" id="1.10.150.700">
    <property type="entry name" value="PolC, middle finger domain"/>
    <property type="match status" value="1"/>
</dbReference>
<dbReference type="Gene3D" id="1.10.150.870">
    <property type="match status" value="1"/>
</dbReference>
<dbReference type="InterPro" id="IPR006054">
    <property type="entry name" value="DnaQ"/>
</dbReference>
<dbReference type="GO" id="GO:0005737">
    <property type="term" value="C:cytoplasm"/>
    <property type="evidence" value="ECO:0007669"/>
    <property type="project" value="UniProtKB-SubCell"/>
</dbReference>
<name>A0A1H3NPA1_9FIRM</name>
<keyword evidence="5 13" id="KW-0548">Nucleotidyltransferase</keyword>
<evidence type="ECO:0000256" key="12">
    <source>
        <dbReference type="ARBA" id="ARBA00049244"/>
    </source>
</evidence>
<dbReference type="GO" id="GO:0008408">
    <property type="term" value="F:3'-5' exonuclease activity"/>
    <property type="evidence" value="ECO:0007669"/>
    <property type="project" value="UniProtKB-UniRule"/>
</dbReference>
<dbReference type="Pfam" id="PF14579">
    <property type="entry name" value="HHH_6"/>
    <property type="match status" value="1"/>
</dbReference>
<dbReference type="InterPro" id="IPR029460">
    <property type="entry name" value="DNAPol_HHH"/>
</dbReference>
<dbReference type="NCBIfam" id="TIGR00573">
    <property type="entry name" value="dnaq"/>
    <property type="match status" value="1"/>
</dbReference>
<evidence type="ECO:0000256" key="11">
    <source>
        <dbReference type="ARBA" id="ARBA00025611"/>
    </source>
</evidence>
<organism evidence="16 17">
    <name type="scientific">Tindallia californiensis</name>
    <dbReference type="NCBI Taxonomy" id="159292"/>
    <lineage>
        <taxon>Bacteria</taxon>
        <taxon>Bacillati</taxon>
        <taxon>Bacillota</taxon>
        <taxon>Clostridia</taxon>
        <taxon>Peptostreptococcales</taxon>
        <taxon>Tindalliaceae</taxon>
        <taxon>Tindallia</taxon>
    </lineage>
</organism>
<dbReference type="Gene3D" id="2.40.50.140">
    <property type="entry name" value="Nucleic acid-binding proteins"/>
    <property type="match status" value="1"/>
</dbReference>
<keyword evidence="7 13" id="KW-0540">Nuclease</keyword>
<dbReference type="InterPro" id="IPR044923">
    <property type="entry name" value="PolC_middle_finger_sf"/>
</dbReference>
<dbReference type="InterPro" id="IPR003141">
    <property type="entry name" value="Pol/His_phosphatase_N"/>
</dbReference>
<dbReference type="CDD" id="cd06127">
    <property type="entry name" value="DEDDh"/>
    <property type="match status" value="1"/>
</dbReference>
<dbReference type="InterPro" id="IPR004365">
    <property type="entry name" value="NA-bd_OB_tRNA"/>
</dbReference>
<evidence type="ECO:0000256" key="6">
    <source>
        <dbReference type="ARBA" id="ARBA00022705"/>
    </source>
</evidence>
<dbReference type="Proteomes" id="UP000199230">
    <property type="component" value="Unassembled WGS sequence"/>
</dbReference>
<sequence length="1447" mass="164254">MTSNKYSLKTLLNQFEIKSKADWVSECFIEKLQLFTNPYTMNIEFFLNKEIKIFELEEQLLILENFFQVKRPINYQIHSVAFIDNLTKLIEADFFSDNLLCIIQKKLPISISLGDRLQIEEDKNKLYLIVNDQVFYEKAMERKLEQWIQSSFKRYYGLNIPCLIKKSDELELNKDDFYIERQNLEKKIVEKASLTNASGSKKEAKVNQNNAHLNLSKKKSKNDEKVWVGRLIDDRPINISSITEEDSNIVVHGEIIGVDVKIIKDGRKLYIFDITDYTGSITAKLFEPRKNDKPLEELIVQGESVVIKGTLQYDHFSRENIVMIADLNKIHIKSTMDESSEKRIELHCHTSLSQMDGISTPGELFGLASKWGHSALAITDHGVVQAFPEVHSSAIKNKVKPIYGMEGYLVDDERKILEGTKNVEFTDEFVVFDLETTGLSNVHDRITEIGAIKISKGVIVDEFSTLVNPLKPISEKITQLTGITNDMVKESPTIEEVIPKFVKFIKHCVLVAHNSDFDIGFLRENISKLDYYFDYQVLDTLKLSRKLLKGLKKYKLNSVAKALDVKLENHHRAVHDARATAQIFIKLISRMQDLGLNNFGEMNEFSGGESEITRQKTNHIILLAQNYTGLRNLYNIVSKSHMDYFYKKPRIPKSYLRRNRKGLLLGTACQDGEVYQAILNNEQQDRLEEIASFYDYLEIQPVSNNSFLINKGFVKDIEELKNHHHAIVALGEKLNKPVVATGDVHYVASKDHSYRQILQAGMGFDDIEEDSGLHFKTTEEMLIEFKHLGKDKAYEVVIANTNKISESIEMIVPVPEGTFPPSIAGSETTLRKLCFENAHRIYGDPLPSIVEERLTKELTSIIDNGYSVMYMISHQLVSKSLKDGYLVGSRGSVGSSFAATMSDITEVNPLAPHYICPNCKHSVFYTEGEYESGIDLPDSNCSKCNTPYKKDGHQIPFEVFLGFEGDKEPDIDLNFAGEYQSVAHQYIEHLFGKDHVFRAGTLGTIASKTAYGFVKKYCEAFSLQMNNAEMKRLIDGCTGVKRTTGQHPGGVMIVPQDKDIHEFTPIQHPANDATSGIITTHFDYNALSGKLLKLDILGHDVPTIIRMLEDFTGTNALNIPLDDPKTMSLFQSVEALGIDDGKWKPEIGSIGIPEFGTKFVRQMLLDTKPTTFAELVRISGLSHGTDVWLNNAQDLVRDEIASLKEVICTRDDIMNYLILKGVPSKTSFKIMENVRKGKGLSEEEEELLNVHQIPKWYIESCKRIKYMFPKAHAVAYVMMSFRIAYYKVHFPEAFYASYFSMKVDDFDSALALEGTDYIIQYIKNLEQSSVKLTAKEKNQLTVMEVVLEMLSRGIELLPVNLYHSHSEKFTLEDSKIRPPLTSLGGVGQNAARKIYDEAQKRNFLSIEELRSRTGASKVVIETLKDHGACSDLPETNQLSLFQLDLPS</sequence>
<dbReference type="Gene3D" id="3.30.1900.20">
    <property type="match status" value="2"/>
</dbReference>
<evidence type="ECO:0000259" key="14">
    <source>
        <dbReference type="SMART" id="SM00479"/>
    </source>
</evidence>
<dbReference type="HAMAP" id="MF_00356">
    <property type="entry name" value="DNApol_PolC"/>
    <property type="match status" value="1"/>
</dbReference>
<reference evidence="16 17" key="1">
    <citation type="submission" date="2016-10" db="EMBL/GenBank/DDBJ databases">
        <authorList>
            <person name="de Groot N.N."/>
        </authorList>
    </citation>
    <scope>NUCLEOTIDE SEQUENCE [LARGE SCALE GENOMIC DNA]</scope>
    <source>
        <strain evidence="16 17">APO</strain>
    </source>
</reference>
<dbReference type="InterPro" id="IPR006308">
    <property type="entry name" value="Pol_III_a_PolC-type_gram_pos"/>
</dbReference>
<dbReference type="InterPro" id="IPR012340">
    <property type="entry name" value="NA-bd_OB-fold"/>
</dbReference>
<dbReference type="InterPro" id="IPR013520">
    <property type="entry name" value="Ribonucl_H"/>
</dbReference>
<keyword evidence="3 13" id="KW-0963">Cytoplasm</keyword>
<dbReference type="RefSeq" id="WP_093313357.1">
    <property type="nucleotide sequence ID" value="NZ_FNPV01000005.1"/>
</dbReference>
<dbReference type="STRING" id="159292.SAMN05192546_105218"/>
<comment type="similarity">
    <text evidence="13">Belongs to the DNA polymerase type-C family. PolC subfamily.</text>
</comment>
<gene>
    <name evidence="13" type="primary">polC</name>
    <name evidence="16" type="ORF">SAMN05192546_105218</name>
</gene>
<dbReference type="NCBIfam" id="NF001688">
    <property type="entry name" value="PRK00448.1"/>
    <property type="match status" value="1"/>
</dbReference>
<dbReference type="Gene3D" id="6.10.140.1510">
    <property type="match status" value="1"/>
</dbReference>
<evidence type="ECO:0000256" key="8">
    <source>
        <dbReference type="ARBA" id="ARBA00022801"/>
    </source>
</evidence>
<comment type="function">
    <text evidence="1 13">Required for replicative DNA synthesis. This DNA polymerase also exhibits 3' to 5' exonuclease activity.</text>
</comment>
<dbReference type="SUPFAM" id="SSF53098">
    <property type="entry name" value="Ribonuclease H-like"/>
    <property type="match status" value="1"/>
</dbReference>
<evidence type="ECO:0000259" key="15">
    <source>
        <dbReference type="SMART" id="SM00481"/>
    </source>
</evidence>
<dbReference type="OrthoDB" id="9804290at2"/>
<dbReference type="EMBL" id="FNPV01000005">
    <property type="protein sequence ID" value="SDY90731.1"/>
    <property type="molecule type" value="Genomic_DNA"/>
</dbReference>
<evidence type="ECO:0000256" key="10">
    <source>
        <dbReference type="ARBA" id="ARBA00022932"/>
    </source>
</evidence>
<keyword evidence="6 13" id="KW-0235">DNA replication</keyword>
<dbReference type="Pfam" id="PF17657">
    <property type="entry name" value="DNA_pol3_finger"/>
    <property type="match status" value="1"/>
</dbReference>
<feature type="domain" description="Polymerase/histidinol phosphatase N-terminal" evidence="15">
    <location>
        <begin position="344"/>
        <end position="411"/>
    </location>
</feature>
<evidence type="ECO:0000256" key="5">
    <source>
        <dbReference type="ARBA" id="ARBA00022695"/>
    </source>
</evidence>
<feature type="domain" description="Exonuclease" evidence="14">
    <location>
        <begin position="428"/>
        <end position="593"/>
    </location>
</feature>
<dbReference type="Pfam" id="PF01336">
    <property type="entry name" value="tRNA_anti-codon"/>
    <property type="match status" value="1"/>
</dbReference>
<dbReference type="Gene3D" id="3.20.20.140">
    <property type="entry name" value="Metal-dependent hydrolases"/>
    <property type="match status" value="2"/>
</dbReference>
<dbReference type="PANTHER" id="PTHR32294:SF5">
    <property type="entry name" value="DNA POLYMERASE III POLC-TYPE"/>
    <property type="match status" value="1"/>
</dbReference>